<evidence type="ECO:0000256" key="1">
    <source>
        <dbReference type="ARBA" id="ARBA00023224"/>
    </source>
</evidence>
<sequence>MNAKQQEIQLLNLRKKNKIMLMMVFISTVLATIVDIMIQQPLQIILTIIIGGGSVCIVFGLLHYFNKLTSLLPYIGVIGLSAVISAILFLSPSLQNIALFYYILVCAALYLERGVLITGIISSVGLLLTFNFTFPELEINLVNALLVQALVIIVLILQQVLSERNTKQVYELQDNIEKNFYQEQKQREHIEEQTTVIRSSMVNIEKQSNDNQISYEEMNAAVQEVASGTQSQSESITDIRQSIESMNDLMKQMLLRVDTITDQTEISTTNAVKGREQSEKMKQNIESFRSALYHMADDFKRLSKNVDDSMAFIHSIQEITEQTNLLALNASIEAARAGEHGRGFAVVADEIRKLAETTEKTAKEISRNLNEVNEYNTQTEKQMAEIASKMEDNMTVTEETTAIFFEIDRSIQTLSSEVKSFEQVAEQLGEDTESIENAINDFAAVLEQSTASLEEVTATVQNQSTQNQRLNEEIQKTNGALQALATKKQGQ</sequence>
<protein>
    <submittedName>
        <fullName evidence="6">Methyl-accepting chemotaxis protein</fullName>
    </submittedName>
</protein>
<organism evidence="6 7">
    <name type="scientific">Salirhabdus euzebyi</name>
    <dbReference type="NCBI Taxonomy" id="394506"/>
    <lineage>
        <taxon>Bacteria</taxon>
        <taxon>Bacillati</taxon>
        <taxon>Bacillota</taxon>
        <taxon>Bacilli</taxon>
        <taxon>Bacillales</taxon>
        <taxon>Bacillaceae</taxon>
        <taxon>Salirhabdus</taxon>
    </lineage>
</organism>
<dbReference type="GO" id="GO:0007165">
    <property type="term" value="P:signal transduction"/>
    <property type="evidence" value="ECO:0007669"/>
    <property type="project" value="UniProtKB-KW"/>
</dbReference>
<keyword evidence="1 2" id="KW-0807">Transducer</keyword>
<evidence type="ECO:0000256" key="2">
    <source>
        <dbReference type="PROSITE-ProRule" id="PRU00284"/>
    </source>
</evidence>
<gene>
    <name evidence="6" type="ORF">HNQ94_002342</name>
</gene>
<dbReference type="GO" id="GO:0016020">
    <property type="term" value="C:membrane"/>
    <property type="evidence" value="ECO:0007669"/>
    <property type="project" value="InterPro"/>
</dbReference>
<evidence type="ECO:0000313" key="7">
    <source>
        <dbReference type="Proteomes" id="UP000581688"/>
    </source>
</evidence>
<evidence type="ECO:0000256" key="4">
    <source>
        <dbReference type="SAM" id="Phobius"/>
    </source>
</evidence>
<keyword evidence="3" id="KW-0175">Coiled coil</keyword>
<feature type="coiled-coil region" evidence="3">
    <location>
        <begin position="348"/>
        <end position="382"/>
    </location>
</feature>
<dbReference type="PANTHER" id="PTHR32089">
    <property type="entry name" value="METHYL-ACCEPTING CHEMOTAXIS PROTEIN MCPB"/>
    <property type="match status" value="1"/>
</dbReference>
<dbReference type="EMBL" id="JACHGH010000006">
    <property type="protein sequence ID" value="MBB6453891.1"/>
    <property type="molecule type" value="Genomic_DNA"/>
</dbReference>
<reference evidence="6 7" key="1">
    <citation type="submission" date="2020-08" db="EMBL/GenBank/DDBJ databases">
        <title>Genomic Encyclopedia of Type Strains, Phase IV (KMG-IV): sequencing the most valuable type-strain genomes for metagenomic binning, comparative biology and taxonomic classification.</title>
        <authorList>
            <person name="Goeker M."/>
        </authorList>
    </citation>
    <scope>NUCLEOTIDE SEQUENCE [LARGE SCALE GENOMIC DNA]</scope>
    <source>
        <strain evidence="6 7">DSM 19612</strain>
    </source>
</reference>
<feature type="transmembrane region" description="Helical" evidence="4">
    <location>
        <begin position="20"/>
        <end position="38"/>
    </location>
</feature>
<feature type="transmembrane region" description="Helical" evidence="4">
    <location>
        <begin position="71"/>
        <end position="94"/>
    </location>
</feature>
<dbReference type="Gene3D" id="1.10.287.950">
    <property type="entry name" value="Methyl-accepting chemotaxis protein"/>
    <property type="match status" value="1"/>
</dbReference>
<dbReference type="InterPro" id="IPR004089">
    <property type="entry name" value="MCPsignal_dom"/>
</dbReference>
<dbReference type="PROSITE" id="PS50111">
    <property type="entry name" value="CHEMOTAXIS_TRANSDUC_2"/>
    <property type="match status" value="1"/>
</dbReference>
<keyword evidence="7" id="KW-1185">Reference proteome</keyword>
<dbReference type="Pfam" id="PF00015">
    <property type="entry name" value="MCPsignal"/>
    <property type="match status" value="1"/>
</dbReference>
<dbReference type="SUPFAM" id="SSF58104">
    <property type="entry name" value="Methyl-accepting chemotaxis protein (MCP) signaling domain"/>
    <property type="match status" value="1"/>
</dbReference>
<comment type="caution">
    <text evidence="6">The sequence shown here is derived from an EMBL/GenBank/DDBJ whole genome shotgun (WGS) entry which is preliminary data.</text>
</comment>
<evidence type="ECO:0000313" key="6">
    <source>
        <dbReference type="EMBL" id="MBB6453891.1"/>
    </source>
</evidence>
<keyword evidence="4" id="KW-1133">Transmembrane helix</keyword>
<dbReference type="Proteomes" id="UP000581688">
    <property type="component" value="Unassembled WGS sequence"/>
</dbReference>
<keyword evidence="4" id="KW-0472">Membrane</keyword>
<evidence type="ECO:0000259" key="5">
    <source>
        <dbReference type="PROSITE" id="PS50111"/>
    </source>
</evidence>
<dbReference type="RefSeq" id="WP_174496570.1">
    <property type="nucleotide sequence ID" value="NZ_CADDWK010000008.1"/>
</dbReference>
<dbReference type="AlphaFoldDB" id="A0A841Q672"/>
<feature type="coiled-coil region" evidence="3">
    <location>
        <begin position="411"/>
        <end position="487"/>
    </location>
</feature>
<proteinExistence type="predicted"/>
<dbReference type="PANTHER" id="PTHR32089:SF112">
    <property type="entry name" value="LYSOZYME-LIKE PROTEIN-RELATED"/>
    <property type="match status" value="1"/>
</dbReference>
<feature type="transmembrane region" description="Helical" evidence="4">
    <location>
        <begin position="100"/>
        <end position="129"/>
    </location>
</feature>
<name>A0A841Q672_9BACI</name>
<feature type="transmembrane region" description="Helical" evidence="4">
    <location>
        <begin position="141"/>
        <end position="161"/>
    </location>
</feature>
<evidence type="ECO:0000256" key="3">
    <source>
        <dbReference type="SAM" id="Coils"/>
    </source>
</evidence>
<feature type="domain" description="Methyl-accepting transducer" evidence="5">
    <location>
        <begin position="207"/>
        <end position="443"/>
    </location>
</feature>
<keyword evidence="4" id="KW-0812">Transmembrane</keyword>
<feature type="transmembrane region" description="Helical" evidence="4">
    <location>
        <begin position="44"/>
        <end position="64"/>
    </location>
</feature>
<dbReference type="SMART" id="SM00283">
    <property type="entry name" value="MA"/>
    <property type="match status" value="1"/>
</dbReference>
<accession>A0A841Q672</accession>